<proteinExistence type="predicted"/>
<name>A0A9D2PTL2_9FIRM</name>
<comment type="caution">
    <text evidence="1">The sequence shown here is derived from an EMBL/GenBank/DDBJ whole genome shotgun (WGS) entry which is preliminary data.</text>
</comment>
<protein>
    <submittedName>
        <fullName evidence="1">Uncharacterized protein</fullName>
    </submittedName>
</protein>
<sequence length="238" mass="27972">MKKAVVCEKEERKRQRKAALCNLRAKKRWKFWEKRLWILFWLAILRNARTASSTTLWGCTVAGCTDYDVSDGFSDSNTDWKILLFKEERTASCKLYPRSFCDFSSGIGGDIIRFASAVLGLNNWEACRYLIEAFSLPFSLSGHTDNREQIRRREQERQRQQEKERRFKAAWVAEVDRLKTWENVYQRAITEKVFPPLSDLQTFTVGELQKVSYELDVLCIYGSRREQEAILISEGWEL</sequence>
<dbReference type="GO" id="GO:0003677">
    <property type="term" value="F:DNA binding"/>
    <property type="evidence" value="ECO:0007669"/>
    <property type="project" value="InterPro"/>
</dbReference>
<dbReference type="Proteomes" id="UP000823863">
    <property type="component" value="Unassembled WGS sequence"/>
</dbReference>
<gene>
    <name evidence="1" type="ORF">H9931_02235</name>
</gene>
<dbReference type="Gene3D" id="3.90.580.10">
    <property type="entry name" value="Zinc finger, CHC2-type domain"/>
    <property type="match status" value="1"/>
</dbReference>
<dbReference type="InterPro" id="IPR036977">
    <property type="entry name" value="DNA_primase_Znf_CHC2"/>
</dbReference>
<evidence type="ECO:0000313" key="1">
    <source>
        <dbReference type="EMBL" id="HJC65526.1"/>
    </source>
</evidence>
<dbReference type="GO" id="GO:0006260">
    <property type="term" value="P:DNA replication"/>
    <property type="evidence" value="ECO:0007669"/>
    <property type="project" value="InterPro"/>
</dbReference>
<dbReference type="EMBL" id="DWWB01000007">
    <property type="protein sequence ID" value="HJC65526.1"/>
    <property type="molecule type" value="Genomic_DNA"/>
</dbReference>
<accession>A0A9D2PTL2</accession>
<reference evidence="1" key="1">
    <citation type="journal article" date="2021" name="PeerJ">
        <title>Extensive microbial diversity within the chicken gut microbiome revealed by metagenomics and culture.</title>
        <authorList>
            <person name="Gilroy R."/>
            <person name="Ravi A."/>
            <person name="Getino M."/>
            <person name="Pursley I."/>
            <person name="Horton D.L."/>
            <person name="Alikhan N.F."/>
            <person name="Baker D."/>
            <person name="Gharbi K."/>
            <person name="Hall N."/>
            <person name="Watson M."/>
            <person name="Adriaenssens E.M."/>
            <person name="Foster-Nyarko E."/>
            <person name="Jarju S."/>
            <person name="Secka A."/>
            <person name="Antonio M."/>
            <person name="Oren A."/>
            <person name="Chaudhuri R.R."/>
            <person name="La Ragione R."/>
            <person name="Hildebrand F."/>
            <person name="Pallen M.J."/>
        </authorList>
    </citation>
    <scope>NUCLEOTIDE SEQUENCE</scope>
    <source>
        <strain evidence="1">CHK198-12963</strain>
    </source>
</reference>
<evidence type="ECO:0000313" key="2">
    <source>
        <dbReference type="Proteomes" id="UP000823863"/>
    </source>
</evidence>
<dbReference type="GO" id="GO:0008270">
    <property type="term" value="F:zinc ion binding"/>
    <property type="evidence" value="ECO:0007669"/>
    <property type="project" value="InterPro"/>
</dbReference>
<organism evidence="1 2">
    <name type="scientific">Candidatus Enterocloster excrementigallinarum</name>
    <dbReference type="NCBI Taxonomy" id="2838558"/>
    <lineage>
        <taxon>Bacteria</taxon>
        <taxon>Bacillati</taxon>
        <taxon>Bacillota</taxon>
        <taxon>Clostridia</taxon>
        <taxon>Lachnospirales</taxon>
        <taxon>Lachnospiraceae</taxon>
        <taxon>Enterocloster</taxon>
    </lineage>
</organism>
<dbReference type="AlphaFoldDB" id="A0A9D2PTL2"/>
<reference evidence="1" key="2">
    <citation type="submission" date="2021-04" db="EMBL/GenBank/DDBJ databases">
        <authorList>
            <person name="Gilroy R."/>
        </authorList>
    </citation>
    <scope>NUCLEOTIDE SEQUENCE</scope>
    <source>
        <strain evidence="1">CHK198-12963</strain>
    </source>
</reference>
<dbReference type="SUPFAM" id="SSF57783">
    <property type="entry name" value="Zinc beta-ribbon"/>
    <property type="match status" value="1"/>
</dbReference>